<dbReference type="NCBIfam" id="TIGR00229">
    <property type="entry name" value="sensory_box"/>
    <property type="match status" value="1"/>
</dbReference>
<dbReference type="PROSITE" id="PS50109">
    <property type="entry name" value="HIS_KIN"/>
    <property type="match status" value="1"/>
</dbReference>
<dbReference type="InterPro" id="IPR005467">
    <property type="entry name" value="His_kinase_dom"/>
</dbReference>
<protein>
    <recommendedName>
        <fullName evidence="2">histidine kinase</fullName>
        <ecNumber evidence="2">2.7.13.3</ecNumber>
    </recommendedName>
</protein>
<dbReference type="InterPro" id="IPR004358">
    <property type="entry name" value="Sig_transdc_His_kin-like_C"/>
</dbReference>
<dbReference type="Gene3D" id="1.10.287.130">
    <property type="match status" value="1"/>
</dbReference>
<dbReference type="SMART" id="SM00388">
    <property type="entry name" value="HisKA"/>
    <property type="match status" value="1"/>
</dbReference>
<keyword evidence="4" id="KW-0808">Transferase</keyword>
<feature type="domain" description="Histidine kinase" evidence="6">
    <location>
        <begin position="288"/>
        <end position="520"/>
    </location>
</feature>
<dbReference type="SUPFAM" id="SSF47384">
    <property type="entry name" value="Homodimeric domain of signal transducing histidine kinase"/>
    <property type="match status" value="1"/>
</dbReference>
<dbReference type="InterPro" id="IPR036097">
    <property type="entry name" value="HisK_dim/P_sf"/>
</dbReference>
<dbReference type="InterPro" id="IPR003661">
    <property type="entry name" value="HisK_dim/P_dom"/>
</dbReference>
<keyword evidence="5" id="KW-0418">Kinase</keyword>
<dbReference type="PRINTS" id="PR00344">
    <property type="entry name" value="BCTRLSENSOR"/>
</dbReference>
<dbReference type="CDD" id="cd00130">
    <property type="entry name" value="PAS"/>
    <property type="match status" value="1"/>
</dbReference>
<dbReference type="Gene3D" id="3.30.565.10">
    <property type="entry name" value="Histidine kinase-like ATPase, C-terminal domain"/>
    <property type="match status" value="1"/>
</dbReference>
<reference evidence="8" key="1">
    <citation type="journal article" date="2019" name="Int. J. Syst. Evol. Microbiol.">
        <title>The Global Catalogue of Microorganisms (GCM) 10K type strain sequencing project: providing services to taxonomists for standard genome sequencing and annotation.</title>
        <authorList>
            <consortium name="The Broad Institute Genomics Platform"/>
            <consortium name="The Broad Institute Genome Sequencing Center for Infectious Disease"/>
            <person name="Wu L."/>
            <person name="Ma J."/>
        </authorList>
    </citation>
    <scope>NUCLEOTIDE SEQUENCE [LARGE SCALE GENOMIC DNA]</scope>
    <source>
        <strain evidence="8">JCM 17925</strain>
    </source>
</reference>
<evidence type="ECO:0000256" key="2">
    <source>
        <dbReference type="ARBA" id="ARBA00012438"/>
    </source>
</evidence>
<dbReference type="PANTHER" id="PTHR43304">
    <property type="entry name" value="PHYTOCHROME-LIKE PROTEIN CPH1"/>
    <property type="match status" value="1"/>
</dbReference>
<evidence type="ECO:0000256" key="3">
    <source>
        <dbReference type="ARBA" id="ARBA00022553"/>
    </source>
</evidence>
<dbReference type="Proteomes" id="UP001500936">
    <property type="component" value="Unassembled WGS sequence"/>
</dbReference>
<keyword evidence="3" id="KW-0597">Phosphoprotein</keyword>
<keyword evidence="8" id="KW-1185">Reference proteome</keyword>
<dbReference type="SUPFAM" id="SSF55785">
    <property type="entry name" value="PYP-like sensor domain (PAS domain)"/>
    <property type="match status" value="2"/>
</dbReference>
<dbReference type="PANTHER" id="PTHR43304:SF1">
    <property type="entry name" value="PAC DOMAIN-CONTAINING PROTEIN"/>
    <property type="match status" value="1"/>
</dbReference>
<proteinExistence type="predicted"/>
<comment type="caution">
    <text evidence="7">The sequence shown here is derived from an EMBL/GenBank/DDBJ whole genome shotgun (WGS) entry which is preliminary data.</text>
</comment>
<dbReference type="InterPro" id="IPR003594">
    <property type="entry name" value="HATPase_dom"/>
</dbReference>
<evidence type="ECO:0000256" key="4">
    <source>
        <dbReference type="ARBA" id="ARBA00022679"/>
    </source>
</evidence>
<dbReference type="InterPro" id="IPR000014">
    <property type="entry name" value="PAS"/>
</dbReference>
<dbReference type="EMBL" id="BAABHB010000020">
    <property type="protein sequence ID" value="GAA4420247.1"/>
    <property type="molecule type" value="Genomic_DNA"/>
</dbReference>
<dbReference type="RefSeq" id="WP_345271340.1">
    <property type="nucleotide sequence ID" value="NZ_BAABHB010000020.1"/>
</dbReference>
<dbReference type="CDD" id="cd00082">
    <property type="entry name" value="HisKA"/>
    <property type="match status" value="1"/>
</dbReference>
<evidence type="ECO:0000259" key="6">
    <source>
        <dbReference type="PROSITE" id="PS50109"/>
    </source>
</evidence>
<evidence type="ECO:0000256" key="5">
    <source>
        <dbReference type="ARBA" id="ARBA00022777"/>
    </source>
</evidence>
<dbReference type="Pfam" id="PF02518">
    <property type="entry name" value="HATPase_c"/>
    <property type="match status" value="1"/>
</dbReference>
<dbReference type="InterPro" id="IPR035965">
    <property type="entry name" value="PAS-like_dom_sf"/>
</dbReference>
<dbReference type="InterPro" id="IPR036890">
    <property type="entry name" value="HATPase_C_sf"/>
</dbReference>
<dbReference type="EC" id="2.7.13.3" evidence="2"/>
<dbReference type="SUPFAM" id="SSF55874">
    <property type="entry name" value="ATPase domain of HSP90 chaperone/DNA topoisomerase II/histidine kinase"/>
    <property type="match status" value="1"/>
</dbReference>
<dbReference type="InterPro" id="IPR013656">
    <property type="entry name" value="PAS_4"/>
</dbReference>
<evidence type="ECO:0000313" key="7">
    <source>
        <dbReference type="EMBL" id="GAA4420247.1"/>
    </source>
</evidence>
<comment type="catalytic activity">
    <reaction evidence="1">
        <text>ATP + protein L-histidine = ADP + protein N-phospho-L-histidine.</text>
        <dbReference type="EC" id="2.7.13.3"/>
    </reaction>
</comment>
<dbReference type="SMART" id="SM00387">
    <property type="entry name" value="HATPase_c"/>
    <property type="match status" value="1"/>
</dbReference>
<gene>
    <name evidence="7" type="ORF">GCM10023187_55370</name>
</gene>
<dbReference type="Gene3D" id="3.30.450.20">
    <property type="entry name" value="PAS domain"/>
    <property type="match status" value="2"/>
</dbReference>
<dbReference type="Pfam" id="PF00512">
    <property type="entry name" value="HisKA"/>
    <property type="match status" value="1"/>
</dbReference>
<sequence>MPLTALDPAQVLSYIQEGAMTAILYCEPIFQDEQVIDFQYVWGNQKASEYSGLLPGQLRQSTMLEIFPNIRTSGIFSRYVQAWEQNQPQRFEREYVMNDRVWWLDVSVIRQGKGIVITALDITASKEIRRQLQQQTAVLQTIVDYCPSGLMLLDAVRNPAGDIIDFRYMLTNPANAQVTGLSVEQMTGRLLLDLFPGSYSEGMFQRIVEVTETGEIQQFEHHYQGDDMDVWINATIVKINDNQTLFTFQDITTLKQQQLALREQAQLVAASNQELKKSNEDLERFAYVASHDMKAPLRKIKAFADILRHQQQEQWDERTLDFIDRIQKSAAQLMGLVDGLLQFSIVSNWETSFLVVSLEEIMAEVLTHLQLPIDETGATITWQNLPRIIGNPILLSELFQNLIANALKYRHPDRRPVISISGEQITGAELPDRLNAVSDPNGPAVWWQITVADNGIGFDMKYQDEIFHPFRRLHTQRDYEGIGIGLATVKRITEKHRGYITVQSRPGAGTSFYLYLKEYLIV</sequence>
<accession>A0ABP8L1D3</accession>
<name>A0ABP8L1D3_9BACT</name>
<evidence type="ECO:0000256" key="1">
    <source>
        <dbReference type="ARBA" id="ARBA00000085"/>
    </source>
</evidence>
<evidence type="ECO:0000313" key="8">
    <source>
        <dbReference type="Proteomes" id="UP001500936"/>
    </source>
</evidence>
<dbReference type="Pfam" id="PF08448">
    <property type="entry name" value="PAS_4"/>
    <property type="match status" value="2"/>
</dbReference>
<organism evidence="7 8">
    <name type="scientific">Nibrella viscosa</name>
    <dbReference type="NCBI Taxonomy" id="1084524"/>
    <lineage>
        <taxon>Bacteria</taxon>
        <taxon>Pseudomonadati</taxon>
        <taxon>Bacteroidota</taxon>
        <taxon>Cytophagia</taxon>
        <taxon>Cytophagales</taxon>
        <taxon>Spirosomataceae</taxon>
        <taxon>Nibrella</taxon>
    </lineage>
</organism>
<dbReference type="InterPro" id="IPR052162">
    <property type="entry name" value="Sensor_kinase/Photoreceptor"/>
</dbReference>